<name>A0AAV9X6A3_9PEZI</name>
<keyword evidence="1" id="KW-0812">Transmembrane</keyword>
<evidence type="ECO:0000313" key="2">
    <source>
        <dbReference type="EMBL" id="KAK6537176.1"/>
    </source>
</evidence>
<dbReference type="EMBL" id="JAVHJO010000009">
    <property type="protein sequence ID" value="KAK6537176.1"/>
    <property type="molecule type" value="Genomic_DNA"/>
</dbReference>
<feature type="transmembrane region" description="Helical" evidence="1">
    <location>
        <begin position="636"/>
        <end position="663"/>
    </location>
</feature>
<keyword evidence="3" id="KW-1185">Reference proteome</keyword>
<keyword evidence="1" id="KW-1133">Transmembrane helix</keyword>
<gene>
    <name evidence="2" type="ORF">TWF694_011373</name>
</gene>
<feature type="transmembrane region" description="Helical" evidence="1">
    <location>
        <begin position="184"/>
        <end position="203"/>
    </location>
</feature>
<dbReference type="AlphaFoldDB" id="A0AAV9X6A3"/>
<reference evidence="2 3" key="1">
    <citation type="submission" date="2019-10" db="EMBL/GenBank/DDBJ databases">
        <authorList>
            <person name="Palmer J.M."/>
        </authorList>
    </citation>
    <scope>NUCLEOTIDE SEQUENCE [LARGE SCALE GENOMIC DNA]</scope>
    <source>
        <strain evidence="2 3">TWF694</strain>
    </source>
</reference>
<sequence>MKYSRFKNVFSKKSKTVLTSSNTIDNSVVSHESDTFVTSSKEKTKRTIYDAFGIYGIVSISLGLPVIFAAFGFLVVLWHQSIRIFGLDQEIYFTPVDPVIVPQIPNFWHSLILQNWTTRAVTICSACIRVATAAQIGLMVSMVSSLICERFGCRAAQLAEFSVLRSVNAEPQSMLLPLIRNLRSVTHIICFLAILIFLSISLITQFLSTILFSDFEFCTIVGARNISSRPVMTLRNTIGPMSVWSSAPQSYPRFAEHTKAPPSSGDGFYDTGNVLRAFIPLSTSTERSTLRSYSGPALAYDARVSCLQPVLENINITNGLFDTIQDYTYAIFDVGVHNTSNVLSAGPETVTCNLFELPNSDDLIYAPPGNGLWELSLCYLAPMTVFRNPVVDIIGPSSTTFNSASNYLIINTTGTVDEVRKLSGAEIIQTEGPWVSLRKKDVNASIDISLCVTNFTPLTVNITAGANYDFPEPDLDWKSQSPDYGSYDGAHVALILGAFNNTDLLQGYERGLLDLGFPDNASNADESYIYLNAVEAPFGVTALFRGNETPISGPGFSSSVQMGGRLPLIPDGQTIIAHRKNIGLFQYIMTTTRNPALALQSLLTVLLGVVFYDFLPEFEVTADTTAVFSTQASIPIIWRGIYILGAALGIHLIFLFCIVTLFLRNTRVSFLGNFWMAVSQIVSQDTLAIIGSSTDKKDSKVDEWCIEKGLNNPIKVLPRFHLVDRSEAKFD</sequence>
<comment type="caution">
    <text evidence="2">The sequence shown here is derived from an EMBL/GenBank/DDBJ whole genome shotgun (WGS) entry which is preliminary data.</text>
</comment>
<feature type="transmembrane region" description="Helical" evidence="1">
    <location>
        <begin position="52"/>
        <end position="78"/>
    </location>
</feature>
<accession>A0AAV9X6A3</accession>
<organism evidence="2 3">
    <name type="scientific">Orbilia ellipsospora</name>
    <dbReference type="NCBI Taxonomy" id="2528407"/>
    <lineage>
        <taxon>Eukaryota</taxon>
        <taxon>Fungi</taxon>
        <taxon>Dikarya</taxon>
        <taxon>Ascomycota</taxon>
        <taxon>Pezizomycotina</taxon>
        <taxon>Orbiliomycetes</taxon>
        <taxon>Orbiliales</taxon>
        <taxon>Orbiliaceae</taxon>
        <taxon>Orbilia</taxon>
    </lineage>
</organism>
<proteinExistence type="predicted"/>
<dbReference type="Proteomes" id="UP001365542">
    <property type="component" value="Unassembled WGS sequence"/>
</dbReference>
<keyword evidence="1" id="KW-0472">Membrane</keyword>
<evidence type="ECO:0000256" key="1">
    <source>
        <dbReference type="SAM" id="Phobius"/>
    </source>
</evidence>
<protein>
    <submittedName>
        <fullName evidence="2">Uncharacterized protein</fullName>
    </submittedName>
</protein>
<evidence type="ECO:0000313" key="3">
    <source>
        <dbReference type="Proteomes" id="UP001365542"/>
    </source>
</evidence>